<dbReference type="PANTHER" id="PTHR31625">
    <property type="match status" value="1"/>
</dbReference>
<evidence type="ECO:0000256" key="3">
    <source>
        <dbReference type="SAM" id="MobiDB-lite"/>
    </source>
</evidence>
<evidence type="ECO:0000313" key="5">
    <source>
        <dbReference type="Proteomes" id="UP000825729"/>
    </source>
</evidence>
<dbReference type="Pfam" id="PF02458">
    <property type="entry name" value="Transferase"/>
    <property type="match status" value="1"/>
</dbReference>
<dbReference type="EMBL" id="JAINDJ010000004">
    <property type="protein sequence ID" value="KAG9451164.1"/>
    <property type="molecule type" value="Genomic_DNA"/>
</dbReference>
<dbReference type="GO" id="GO:0016747">
    <property type="term" value="F:acyltransferase activity, transferring groups other than amino-acyl groups"/>
    <property type="evidence" value="ECO:0007669"/>
    <property type="project" value="UniProtKB-ARBA"/>
</dbReference>
<feature type="region of interest" description="Disordered" evidence="3">
    <location>
        <begin position="50"/>
        <end position="107"/>
    </location>
</feature>
<protein>
    <submittedName>
        <fullName evidence="4">Uncharacterized protein</fullName>
    </submittedName>
</protein>
<evidence type="ECO:0000313" key="4">
    <source>
        <dbReference type="EMBL" id="KAG9451164.1"/>
    </source>
</evidence>
<organism evidence="4 5">
    <name type="scientific">Aristolochia fimbriata</name>
    <name type="common">White veined hardy Dutchman's pipe vine</name>
    <dbReference type="NCBI Taxonomy" id="158543"/>
    <lineage>
        <taxon>Eukaryota</taxon>
        <taxon>Viridiplantae</taxon>
        <taxon>Streptophyta</taxon>
        <taxon>Embryophyta</taxon>
        <taxon>Tracheophyta</taxon>
        <taxon>Spermatophyta</taxon>
        <taxon>Magnoliopsida</taxon>
        <taxon>Magnoliidae</taxon>
        <taxon>Piperales</taxon>
        <taxon>Aristolochiaceae</taxon>
        <taxon>Aristolochia</taxon>
    </lineage>
</organism>
<dbReference type="InterPro" id="IPR023213">
    <property type="entry name" value="CAT-like_dom_sf"/>
</dbReference>
<keyword evidence="1" id="KW-0808">Transferase</keyword>
<feature type="region of interest" description="Disordered" evidence="3">
    <location>
        <begin position="1"/>
        <end position="20"/>
    </location>
</feature>
<dbReference type="AlphaFoldDB" id="A0AAV7ERW7"/>
<dbReference type="Proteomes" id="UP000825729">
    <property type="component" value="Unassembled WGS sequence"/>
</dbReference>
<reference evidence="4 5" key="1">
    <citation type="submission" date="2021-07" db="EMBL/GenBank/DDBJ databases">
        <title>The Aristolochia fimbriata genome: insights into angiosperm evolution, floral development and chemical biosynthesis.</title>
        <authorList>
            <person name="Jiao Y."/>
        </authorList>
    </citation>
    <scope>NUCLEOTIDE SEQUENCE [LARGE SCALE GENOMIC DNA]</scope>
    <source>
        <strain evidence="4">IBCAS-2021</strain>
        <tissue evidence="4">Leaf</tissue>
    </source>
</reference>
<keyword evidence="5" id="KW-1185">Reference proteome</keyword>
<proteinExistence type="predicted"/>
<gene>
    <name evidence="4" type="ORF">H6P81_011129</name>
</gene>
<evidence type="ECO:0000256" key="2">
    <source>
        <dbReference type="ARBA" id="ARBA00023315"/>
    </source>
</evidence>
<keyword evidence="2" id="KW-0012">Acyltransferase</keyword>
<sequence length="107" mass="11264">MRDAGELHPHVPALPEEPDGKQPLLALQVTVFPGSGVCVGIVVHHTATDGTGSVAKTVPSFDAPSRFRGFDRSSWPPSSSLGPTSRISGPWYPQSAGRWGPDPPHSS</sequence>
<comment type="caution">
    <text evidence="4">The sequence shown here is derived from an EMBL/GenBank/DDBJ whole genome shotgun (WGS) entry which is preliminary data.</text>
</comment>
<accession>A0AAV7ERW7</accession>
<feature type="compositionally biased region" description="Polar residues" evidence="3">
    <location>
        <begin position="75"/>
        <end position="87"/>
    </location>
</feature>
<dbReference type="InterPro" id="IPR051504">
    <property type="entry name" value="Plant_metabolite_acyltrans"/>
</dbReference>
<dbReference type="Gene3D" id="3.30.559.10">
    <property type="entry name" value="Chloramphenicol acetyltransferase-like domain"/>
    <property type="match status" value="1"/>
</dbReference>
<name>A0AAV7ERW7_ARIFI</name>
<evidence type="ECO:0000256" key="1">
    <source>
        <dbReference type="ARBA" id="ARBA00022679"/>
    </source>
</evidence>